<gene>
    <name evidence="6" type="primary">LOC106466771</name>
</gene>
<dbReference type="InterPro" id="IPR045851">
    <property type="entry name" value="AMP-bd_C_sf"/>
</dbReference>
<dbReference type="Pfam" id="PF00501">
    <property type="entry name" value="AMP-binding"/>
    <property type="match status" value="1"/>
</dbReference>
<evidence type="ECO:0000259" key="4">
    <source>
        <dbReference type="Pfam" id="PF13193"/>
    </source>
</evidence>
<sequence length="539" mass="59778">MDINYLISEDKILRSPWISTDIPKISLTEFLTLALEKYGDKPLVVSHDKSRSYTAQDVLLSSRRFASALIRRGLKLGDVFCICTANNVDYAAAALGAMNAGAIITLGKPMDKAEELRFRLEQTNSVYLLVEKKNLDKAKEATKYLPNFQEILVFEKSEDCPSFLELVEEDDGSAFTGSPAIDPKETPLLLTFSSGTTGLPKAIVHTHYTFLSAVIIATHPSVWKISQDDIVLGMYPFCHVAGFLFLIITLSEGVTLSVVPSYESDLFLEVIEKHKVSVVPVAVSIVYRLLRNPNVHQYNLTSVKEILTGGAPLNQESNEEVVMKAFPFLRSFRQCYGLSEILSVASVEKGNITPNSVGKLTPSTELKVVDLATGVALGPNEGGEFYVRGLQMMKGYLDNPKATAEVFTEDGWFKTGDFGHYDSEGNLYITDRLKEMIKSGFHQVSPTEIESVLCSHQVIEDAAVVGIPDSTLGEVPYGFVVIRPDSHVTPENILRFISARLAPQKQLKGLEFIDKIPRSQFGKIERKYLKDHVVQKLKK</sequence>
<feature type="domain" description="AMP-binding enzyme C-terminal" evidence="4">
    <location>
        <begin position="448"/>
        <end position="523"/>
    </location>
</feature>
<evidence type="ECO:0000313" key="5">
    <source>
        <dbReference type="Proteomes" id="UP000694941"/>
    </source>
</evidence>
<evidence type="ECO:0000313" key="6">
    <source>
        <dbReference type="RefSeq" id="XP_022251129.1"/>
    </source>
</evidence>
<dbReference type="InterPro" id="IPR025110">
    <property type="entry name" value="AMP-bd_C"/>
</dbReference>
<dbReference type="InterPro" id="IPR020845">
    <property type="entry name" value="AMP-binding_CS"/>
</dbReference>
<evidence type="ECO:0000256" key="2">
    <source>
        <dbReference type="ARBA" id="ARBA00023140"/>
    </source>
</evidence>
<dbReference type="Gene3D" id="3.40.50.12780">
    <property type="entry name" value="N-terminal domain of ligase-like"/>
    <property type="match status" value="1"/>
</dbReference>
<accession>A0ABM1T5H3</accession>
<dbReference type="Proteomes" id="UP000694941">
    <property type="component" value="Unplaced"/>
</dbReference>
<comment type="subcellular location">
    <subcellularLocation>
        <location evidence="1">Peroxisome</location>
    </subcellularLocation>
</comment>
<proteinExistence type="predicted"/>
<keyword evidence="5" id="KW-1185">Reference proteome</keyword>
<dbReference type="PANTHER" id="PTHR24096">
    <property type="entry name" value="LONG-CHAIN-FATTY-ACID--COA LIGASE"/>
    <property type="match status" value="1"/>
</dbReference>
<dbReference type="InterPro" id="IPR000873">
    <property type="entry name" value="AMP-dep_synth/lig_dom"/>
</dbReference>
<evidence type="ECO:0000259" key="3">
    <source>
        <dbReference type="Pfam" id="PF00501"/>
    </source>
</evidence>
<dbReference type="PANTHER" id="PTHR24096:SF422">
    <property type="entry name" value="BCDNA.GH02901"/>
    <property type="match status" value="1"/>
</dbReference>
<evidence type="ECO:0000256" key="1">
    <source>
        <dbReference type="ARBA" id="ARBA00004275"/>
    </source>
</evidence>
<dbReference type="InterPro" id="IPR042099">
    <property type="entry name" value="ANL_N_sf"/>
</dbReference>
<keyword evidence="2" id="KW-0576">Peroxisome</keyword>
<dbReference type="Pfam" id="PF13193">
    <property type="entry name" value="AMP-binding_C"/>
    <property type="match status" value="1"/>
</dbReference>
<feature type="domain" description="AMP-dependent synthetase/ligase" evidence="3">
    <location>
        <begin position="35"/>
        <end position="397"/>
    </location>
</feature>
<dbReference type="Gene3D" id="3.30.300.30">
    <property type="match status" value="1"/>
</dbReference>
<dbReference type="RefSeq" id="XP_022251129.1">
    <property type="nucleotide sequence ID" value="XM_022395421.1"/>
</dbReference>
<dbReference type="SUPFAM" id="SSF56801">
    <property type="entry name" value="Acetyl-CoA synthetase-like"/>
    <property type="match status" value="1"/>
</dbReference>
<name>A0ABM1T5H3_LIMPO</name>
<dbReference type="GeneID" id="106466771"/>
<reference evidence="6" key="1">
    <citation type="submission" date="2025-08" db="UniProtKB">
        <authorList>
            <consortium name="RefSeq"/>
        </authorList>
    </citation>
    <scope>IDENTIFICATION</scope>
    <source>
        <tissue evidence="6">Muscle</tissue>
    </source>
</reference>
<organism evidence="5 6">
    <name type="scientific">Limulus polyphemus</name>
    <name type="common">Atlantic horseshoe crab</name>
    <dbReference type="NCBI Taxonomy" id="6850"/>
    <lineage>
        <taxon>Eukaryota</taxon>
        <taxon>Metazoa</taxon>
        <taxon>Ecdysozoa</taxon>
        <taxon>Arthropoda</taxon>
        <taxon>Chelicerata</taxon>
        <taxon>Merostomata</taxon>
        <taxon>Xiphosura</taxon>
        <taxon>Limulidae</taxon>
        <taxon>Limulus</taxon>
    </lineage>
</organism>
<protein>
    <submittedName>
        <fullName evidence="6">4-coumarate--CoA ligase 1-like</fullName>
    </submittedName>
</protein>
<dbReference type="PROSITE" id="PS00455">
    <property type="entry name" value="AMP_BINDING"/>
    <property type="match status" value="1"/>
</dbReference>